<organism evidence="2 3">
    <name type="scientific">Urochloa decumbens</name>
    <dbReference type="NCBI Taxonomy" id="240449"/>
    <lineage>
        <taxon>Eukaryota</taxon>
        <taxon>Viridiplantae</taxon>
        <taxon>Streptophyta</taxon>
        <taxon>Embryophyta</taxon>
        <taxon>Tracheophyta</taxon>
        <taxon>Spermatophyta</taxon>
        <taxon>Magnoliopsida</taxon>
        <taxon>Liliopsida</taxon>
        <taxon>Poales</taxon>
        <taxon>Poaceae</taxon>
        <taxon>PACMAD clade</taxon>
        <taxon>Panicoideae</taxon>
        <taxon>Panicodae</taxon>
        <taxon>Paniceae</taxon>
        <taxon>Melinidinae</taxon>
        <taxon>Urochloa</taxon>
    </lineage>
</organism>
<evidence type="ECO:0000313" key="3">
    <source>
        <dbReference type="Proteomes" id="UP001497457"/>
    </source>
</evidence>
<keyword evidence="3" id="KW-1185">Reference proteome</keyword>
<dbReference type="Proteomes" id="UP001497457">
    <property type="component" value="Chromosome 11b"/>
</dbReference>
<dbReference type="Gene3D" id="1.20.1280.50">
    <property type="match status" value="1"/>
</dbReference>
<name>A0ABC8W0S6_9POAL</name>
<dbReference type="SMART" id="SM00256">
    <property type="entry name" value="FBOX"/>
    <property type="match status" value="1"/>
</dbReference>
<dbReference type="InterPro" id="IPR036047">
    <property type="entry name" value="F-box-like_dom_sf"/>
</dbReference>
<sequence length="399" mass="44848">MGDGWDSIPADVFLDILLRIPPSPRRRLRLVCRHWRDIIDERAHEPVATGPREGCSRELDLQGCGVDSVDGVVDVARVSLIGTCNGLLCLRRKRGDIAVANPVIGETVVVDPPPTSLCRDKSSYSFGYHPATGQYKVVHVPCNEWGSDLVAVHVFTLGDAAWQWRAVPAPAGSSCLLRFGLATVDGVTYWATKDGERIMSFDLKDERFEAVEAPPLLGQQPPLGSCHLFFEEQGSCHLTDVGRKLGLVVVSDAPDEFKTSKTEVWVLEDGTWVERYTVLADGWYRPPQKIALPHFAHGEHVLTIYKPFTWTCASCELTLEAHRPRQERKMRTCGMVRVGAPRPETTVGVYDIWSDLRTFAYVETREPLLVYGEKPRRINDNWDEEFGFEDSFLLRLEEV</sequence>
<dbReference type="EMBL" id="OZ075121">
    <property type="protein sequence ID" value="CAL4900539.1"/>
    <property type="molecule type" value="Genomic_DNA"/>
</dbReference>
<protein>
    <recommendedName>
        <fullName evidence="1">F-box domain-containing protein</fullName>
    </recommendedName>
</protein>
<dbReference type="InterPro" id="IPR017451">
    <property type="entry name" value="F-box-assoc_interact_dom"/>
</dbReference>
<dbReference type="AlphaFoldDB" id="A0ABC8W0S6"/>
<dbReference type="Pfam" id="PF08268">
    <property type="entry name" value="FBA_3"/>
    <property type="match status" value="1"/>
</dbReference>
<dbReference type="PANTHER" id="PTHR31672">
    <property type="entry name" value="BNACNNG10540D PROTEIN"/>
    <property type="match status" value="1"/>
</dbReference>
<dbReference type="SUPFAM" id="SSF81383">
    <property type="entry name" value="F-box domain"/>
    <property type="match status" value="1"/>
</dbReference>
<dbReference type="InterPro" id="IPR050796">
    <property type="entry name" value="SCF_F-box_component"/>
</dbReference>
<feature type="domain" description="F-box" evidence="1">
    <location>
        <begin position="8"/>
        <end position="48"/>
    </location>
</feature>
<evidence type="ECO:0000259" key="1">
    <source>
        <dbReference type="SMART" id="SM00256"/>
    </source>
</evidence>
<dbReference type="PANTHER" id="PTHR31672:SF13">
    <property type="entry name" value="F-BOX PROTEIN CPR30-LIKE"/>
    <property type="match status" value="1"/>
</dbReference>
<accession>A0ABC8W0S6</accession>
<dbReference type="Pfam" id="PF00646">
    <property type="entry name" value="F-box"/>
    <property type="match status" value="1"/>
</dbReference>
<proteinExistence type="predicted"/>
<gene>
    <name evidence="2" type="ORF">URODEC1_LOCUS8757</name>
</gene>
<dbReference type="InterPro" id="IPR013187">
    <property type="entry name" value="F-box-assoc_dom_typ3"/>
</dbReference>
<dbReference type="NCBIfam" id="TIGR01640">
    <property type="entry name" value="F_box_assoc_1"/>
    <property type="match status" value="1"/>
</dbReference>
<reference evidence="2" key="1">
    <citation type="submission" date="2024-10" db="EMBL/GenBank/DDBJ databases">
        <authorList>
            <person name="Ryan C."/>
        </authorList>
    </citation>
    <scope>NUCLEOTIDE SEQUENCE [LARGE SCALE GENOMIC DNA]</scope>
</reference>
<evidence type="ECO:0000313" key="2">
    <source>
        <dbReference type="EMBL" id="CAL4900539.1"/>
    </source>
</evidence>
<dbReference type="InterPro" id="IPR001810">
    <property type="entry name" value="F-box_dom"/>
</dbReference>